<evidence type="ECO:0000313" key="2">
    <source>
        <dbReference type="EMBL" id="AWN49153.1"/>
    </source>
</evidence>
<reference evidence="2 3" key="1">
    <citation type="submission" date="2018-05" db="EMBL/GenBank/DDBJ databases">
        <title>Complete Genome Sequence of Methylobacterium sp. 17Sr1-28.</title>
        <authorList>
            <person name="Srinivasan S."/>
        </authorList>
    </citation>
    <scope>NUCLEOTIDE SEQUENCE [LARGE SCALE GENOMIC DNA]</scope>
    <source>
        <strain evidence="2 3">17Sr1-28</strain>
    </source>
</reference>
<evidence type="ECO:0000256" key="1">
    <source>
        <dbReference type="SAM" id="Phobius"/>
    </source>
</evidence>
<dbReference type="OrthoDB" id="7976602at2"/>
<dbReference type="RefSeq" id="WP_109961429.1">
    <property type="nucleotide sequence ID" value="NZ_CP029553.1"/>
</dbReference>
<gene>
    <name evidence="2" type="ORF">DK419_24675</name>
</gene>
<feature type="transmembrane region" description="Helical" evidence="1">
    <location>
        <begin position="341"/>
        <end position="359"/>
    </location>
</feature>
<keyword evidence="1" id="KW-0812">Transmembrane</keyword>
<dbReference type="Proteomes" id="UP000245444">
    <property type="component" value="Chromosome"/>
</dbReference>
<keyword evidence="1" id="KW-0472">Membrane</keyword>
<protein>
    <submittedName>
        <fullName evidence="2">C4-dicarboxylate ABC transporter substrate-binding protein</fullName>
    </submittedName>
</protein>
<keyword evidence="3" id="KW-1185">Reference proteome</keyword>
<keyword evidence="1" id="KW-1133">Transmembrane helix</keyword>
<dbReference type="PANTHER" id="PTHR42941:SF1">
    <property type="entry name" value="SLL1037 PROTEIN"/>
    <property type="match status" value="1"/>
</dbReference>
<dbReference type="SUPFAM" id="SSF53850">
    <property type="entry name" value="Periplasmic binding protein-like II"/>
    <property type="match status" value="1"/>
</dbReference>
<accession>A0A2U8WSV1</accession>
<dbReference type="Gene3D" id="3.40.190.10">
    <property type="entry name" value="Periplasmic binding protein-like II"/>
    <property type="match status" value="2"/>
</dbReference>
<evidence type="ECO:0000313" key="3">
    <source>
        <dbReference type="Proteomes" id="UP000245444"/>
    </source>
</evidence>
<dbReference type="Pfam" id="PF16868">
    <property type="entry name" value="NMT1_3"/>
    <property type="match status" value="1"/>
</dbReference>
<dbReference type="PANTHER" id="PTHR42941">
    <property type="entry name" value="SLL1037 PROTEIN"/>
    <property type="match status" value="1"/>
</dbReference>
<name>A0A2U8WSV1_9HYPH</name>
<proteinExistence type="predicted"/>
<organism evidence="2 3">
    <name type="scientific">Methylobacterium terrae</name>
    <dbReference type="NCBI Taxonomy" id="2202827"/>
    <lineage>
        <taxon>Bacteria</taxon>
        <taxon>Pseudomonadati</taxon>
        <taxon>Pseudomonadota</taxon>
        <taxon>Alphaproteobacteria</taxon>
        <taxon>Hyphomicrobiales</taxon>
        <taxon>Methylobacteriaceae</taxon>
        <taxon>Methylobacterium</taxon>
    </lineage>
</organism>
<dbReference type="EMBL" id="CP029553">
    <property type="protein sequence ID" value="AWN49153.1"/>
    <property type="molecule type" value="Genomic_DNA"/>
</dbReference>
<dbReference type="AlphaFoldDB" id="A0A2U8WSV1"/>
<dbReference type="KEGG" id="mtea:DK419_24675"/>
<dbReference type="InterPro" id="IPR011852">
    <property type="entry name" value="TRAP_TAXI"/>
</dbReference>
<sequence>MTTAFRPERIFLVTSLVLTVAAAVALYLLQATTLTIAVAPRDGTEPALIRAYAEALKSAHKGVRLKILPFDDVRESARALEQGRADLAVVRPDVDLPANGLTLAILRDQAMLIASPAPSGITTFPGLARKRLGIVAHRDADLWLLKSLMSYYGLTLQEGGTGPIAAGQVRLVPLAEEDLPQAFASKRIDAVVAVIAPAAPMALRLVGTVQAASRTRKVDFVGVEDGPAIIERLPRLQAVTVPAGLFGGSPKVPEDEVKTIGASYRLMAKASMSRTVAADVTQHLFELRSRLSDATPAADYVAAPAYETTAEATSARLPIHPGAIDYFEREQQGFIERYGDWVYLLAVLGGGFGSALAWLRQRLRRLRRERIDVVMDRLLEILAEARRADPAGLDTLTGEVDALAADVVRYTRERETDTRTMAAVMIAIETARSTIADCRRMAGGPSAGEAEAPRRQAFRLSAAE</sequence>